<dbReference type="EMBL" id="SNWR01000002">
    <property type="protein sequence ID" value="TDO33122.1"/>
    <property type="molecule type" value="Genomic_DNA"/>
</dbReference>
<dbReference type="GO" id="GO:0006506">
    <property type="term" value="P:GPI anchor biosynthetic process"/>
    <property type="evidence" value="ECO:0007669"/>
    <property type="project" value="UniProtKB-UniPathway"/>
</dbReference>
<reference evidence="11 12" key="1">
    <citation type="submission" date="2019-03" db="EMBL/GenBank/DDBJ databases">
        <title>Sequencing the genomes of 1000 actinobacteria strains.</title>
        <authorList>
            <person name="Klenk H.-P."/>
        </authorList>
    </citation>
    <scope>NUCLEOTIDE SEQUENCE [LARGE SCALE GENOMIC DNA]</scope>
    <source>
        <strain evidence="11 12">DSM 43805</strain>
    </source>
</reference>
<feature type="transmembrane region" description="Helical" evidence="10">
    <location>
        <begin position="349"/>
        <end position="368"/>
    </location>
</feature>
<keyword evidence="7" id="KW-0256">Endoplasmic reticulum</keyword>
<keyword evidence="6 10" id="KW-0812">Transmembrane</keyword>
<feature type="transmembrane region" description="Helical" evidence="10">
    <location>
        <begin position="186"/>
        <end position="208"/>
    </location>
</feature>
<feature type="transmembrane region" description="Helical" evidence="10">
    <location>
        <begin position="375"/>
        <end position="398"/>
    </location>
</feature>
<evidence type="ECO:0000256" key="9">
    <source>
        <dbReference type="ARBA" id="ARBA00023136"/>
    </source>
</evidence>
<evidence type="ECO:0000256" key="10">
    <source>
        <dbReference type="SAM" id="Phobius"/>
    </source>
</evidence>
<dbReference type="InterPro" id="IPR007315">
    <property type="entry name" value="PIG-V/Gpi18"/>
</dbReference>
<proteinExistence type="predicted"/>
<dbReference type="UniPathway" id="UPA00196"/>
<comment type="subcellular location">
    <subcellularLocation>
        <location evidence="1">Endoplasmic reticulum membrane</location>
        <topology evidence="1">Multi-pass membrane protein</topology>
    </subcellularLocation>
</comment>
<protein>
    <submittedName>
        <fullName evidence="11">Mannosyltransferase PIG-V</fullName>
    </submittedName>
</protein>
<feature type="transmembrane region" description="Helical" evidence="10">
    <location>
        <begin position="229"/>
        <end position="248"/>
    </location>
</feature>
<dbReference type="GO" id="GO:0004376">
    <property type="term" value="F:GPI mannosyltransferase activity"/>
    <property type="evidence" value="ECO:0007669"/>
    <property type="project" value="InterPro"/>
</dbReference>
<evidence type="ECO:0000313" key="11">
    <source>
        <dbReference type="EMBL" id="TDO33122.1"/>
    </source>
</evidence>
<evidence type="ECO:0000256" key="4">
    <source>
        <dbReference type="ARBA" id="ARBA00022676"/>
    </source>
</evidence>
<dbReference type="PANTHER" id="PTHR12468">
    <property type="entry name" value="GPI MANNOSYLTRANSFERASE 2"/>
    <property type="match status" value="1"/>
</dbReference>
<keyword evidence="4 11" id="KW-0328">Glycosyltransferase</keyword>
<evidence type="ECO:0000256" key="3">
    <source>
        <dbReference type="ARBA" id="ARBA00022502"/>
    </source>
</evidence>
<organism evidence="11 12">
    <name type="scientific">Paractinoplanes brasiliensis</name>
    <dbReference type="NCBI Taxonomy" id="52695"/>
    <lineage>
        <taxon>Bacteria</taxon>
        <taxon>Bacillati</taxon>
        <taxon>Actinomycetota</taxon>
        <taxon>Actinomycetes</taxon>
        <taxon>Micromonosporales</taxon>
        <taxon>Micromonosporaceae</taxon>
        <taxon>Paractinoplanes</taxon>
    </lineage>
</organism>
<evidence type="ECO:0000256" key="2">
    <source>
        <dbReference type="ARBA" id="ARBA00004687"/>
    </source>
</evidence>
<comment type="caution">
    <text evidence="11">The sequence shown here is derived from an EMBL/GenBank/DDBJ whole genome shotgun (WGS) entry which is preliminary data.</text>
</comment>
<evidence type="ECO:0000313" key="12">
    <source>
        <dbReference type="Proteomes" id="UP000294901"/>
    </source>
</evidence>
<name>A0A4R6JC41_9ACTN</name>
<dbReference type="GO" id="GO:0016020">
    <property type="term" value="C:membrane"/>
    <property type="evidence" value="ECO:0007669"/>
    <property type="project" value="GOC"/>
</dbReference>
<feature type="transmembrane region" description="Helical" evidence="10">
    <location>
        <begin position="148"/>
        <end position="166"/>
    </location>
</feature>
<feature type="transmembrane region" description="Helical" evidence="10">
    <location>
        <begin position="29"/>
        <end position="53"/>
    </location>
</feature>
<dbReference type="AlphaFoldDB" id="A0A4R6JC41"/>
<comment type="pathway">
    <text evidence="2">Glycolipid biosynthesis; glycosylphosphatidylinositol-anchor biosynthesis.</text>
</comment>
<gene>
    <name evidence="11" type="ORF">C8E87_8607</name>
</gene>
<keyword evidence="12" id="KW-1185">Reference proteome</keyword>
<feature type="transmembrane region" description="Helical" evidence="10">
    <location>
        <begin position="114"/>
        <end position="136"/>
    </location>
</feature>
<dbReference type="OrthoDB" id="151635at2"/>
<keyword evidence="9 10" id="KW-0472">Membrane</keyword>
<sequence>MTALAVAPEPDLDLLPETPLYRPWRAAGLAALAVWSVSVVVQVMVSGLAWLTYKGNGPAPDLWSVALAWNGWDAGHYVSIAESGYHLGPGYPAFFPLYPVLIHVLDPVLPGSGVVSALVIAHLAAFGALALLYRLADHEFGPRVAQRAAWYLAAFPMGFFLLIGYNESLFLLLMVGALYAGRRGHWWVAGTLGAFSSATRLFGVLLILPLAVEYLRQTGWRVSRVRADVLSLALVPLGVAAYSLYCLIELGSPVQFSIAQDEWGRRYTFPGGAWVSSIAQIAGHGPLDKATLGAVVDAGTILVAVVLLILCVKGPYKFRPDQRYLVVQAGITLVMLMSTEVGGRSMQSAARYAMEAVAIFLVLARIGANQTVDRAVLVFGAALQAVLLVVFMAGTFLVA</sequence>
<dbReference type="GO" id="GO:0000009">
    <property type="term" value="F:alpha-1,6-mannosyltransferase activity"/>
    <property type="evidence" value="ECO:0007669"/>
    <property type="project" value="InterPro"/>
</dbReference>
<evidence type="ECO:0000256" key="1">
    <source>
        <dbReference type="ARBA" id="ARBA00004477"/>
    </source>
</evidence>
<dbReference type="PANTHER" id="PTHR12468:SF2">
    <property type="entry name" value="GPI MANNOSYLTRANSFERASE 2"/>
    <property type="match status" value="1"/>
</dbReference>
<dbReference type="RefSeq" id="WP_133879004.1">
    <property type="nucleotide sequence ID" value="NZ_BOMD01000053.1"/>
</dbReference>
<evidence type="ECO:0000256" key="5">
    <source>
        <dbReference type="ARBA" id="ARBA00022679"/>
    </source>
</evidence>
<dbReference type="Pfam" id="PF04188">
    <property type="entry name" value="Mannosyl_trans2"/>
    <property type="match status" value="1"/>
</dbReference>
<feature type="transmembrane region" description="Helical" evidence="10">
    <location>
        <begin position="292"/>
        <end position="312"/>
    </location>
</feature>
<accession>A0A4R6JC41</accession>
<evidence type="ECO:0000256" key="6">
    <source>
        <dbReference type="ARBA" id="ARBA00022692"/>
    </source>
</evidence>
<dbReference type="Proteomes" id="UP000294901">
    <property type="component" value="Unassembled WGS sequence"/>
</dbReference>
<keyword evidence="5 11" id="KW-0808">Transferase</keyword>
<keyword evidence="3" id="KW-0337">GPI-anchor biosynthesis</keyword>
<dbReference type="GO" id="GO:0031501">
    <property type="term" value="C:mannosyltransferase complex"/>
    <property type="evidence" value="ECO:0007669"/>
    <property type="project" value="TreeGrafter"/>
</dbReference>
<evidence type="ECO:0000256" key="7">
    <source>
        <dbReference type="ARBA" id="ARBA00022824"/>
    </source>
</evidence>
<evidence type="ECO:0000256" key="8">
    <source>
        <dbReference type="ARBA" id="ARBA00022989"/>
    </source>
</evidence>
<keyword evidence="8 10" id="KW-1133">Transmembrane helix</keyword>
<feature type="transmembrane region" description="Helical" evidence="10">
    <location>
        <begin position="324"/>
        <end position="343"/>
    </location>
</feature>